<keyword evidence="2" id="KW-0808">Transferase</keyword>
<keyword evidence="3" id="KW-1185">Reference proteome</keyword>
<feature type="domain" description="N-acetyltransferase" evidence="1">
    <location>
        <begin position="8"/>
        <end position="171"/>
    </location>
</feature>
<evidence type="ECO:0000313" key="3">
    <source>
        <dbReference type="Proteomes" id="UP000005324"/>
    </source>
</evidence>
<dbReference type="GO" id="GO:0102971">
    <property type="term" value="F:phosphinothricin N-acetyltransferase activity"/>
    <property type="evidence" value="ECO:0007669"/>
    <property type="project" value="UniProtKB-EC"/>
</dbReference>
<dbReference type="OrthoDB" id="5459937at2"/>
<dbReference type="PROSITE" id="PS51186">
    <property type="entry name" value="GNAT"/>
    <property type="match status" value="1"/>
</dbReference>
<dbReference type="HOGENOM" id="CLU_013985_4_2_5"/>
<dbReference type="InterPro" id="IPR016181">
    <property type="entry name" value="Acyl_CoA_acyltransferase"/>
</dbReference>
<reference evidence="2 3" key="1">
    <citation type="submission" date="2010-04" db="EMBL/GenBank/DDBJ databases">
        <authorList>
            <person name="Qin X."/>
            <person name="Bachman B."/>
            <person name="Battles P."/>
            <person name="Bell A."/>
            <person name="Bess C."/>
            <person name="Bickham C."/>
            <person name="Chaboub L."/>
            <person name="Chen D."/>
            <person name="Coyle M."/>
            <person name="Deiros D.R."/>
            <person name="Dinh H."/>
            <person name="Forbes L."/>
            <person name="Fowler G."/>
            <person name="Francisco L."/>
            <person name="Fu Q."/>
            <person name="Gubbala S."/>
            <person name="Hale W."/>
            <person name="Han Y."/>
            <person name="Hemphill L."/>
            <person name="Highlander S.K."/>
            <person name="Hirani K."/>
            <person name="Hogues M."/>
            <person name="Jackson L."/>
            <person name="Jakkamsetti A."/>
            <person name="Javaid M."/>
            <person name="Jiang H."/>
            <person name="Korchina V."/>
            <person name="Kovar C."/>
            <person name="Lara F."/>
            <person name="Lee S."/>
            <person name="Mata R."/>
            <person name="Mathew T."/>
            <person name="Moen C."/>
            <person name="Morales K."/>
            <person name="Munidasa M."/>
            <person name="Nazareth L."/>
            <person name="Ngo R."/>
            <person name="Nguyen L."/>
            <person name="Okwuonu G."/>
            <person name="Ongeri F."/>
            <person name="Patil S."/>
            <person name="Petrosino J."/>
            <person name="Pham C."/>
            <person name="Pham P."/>
            <person name="Pu L.-L."/>
            <person name="Puazo M."/>
            <person name="Raj R."/>
            <person name="Reid J."/>
            <person name="Rouhana J."/>
            <person name="Saada N."/>
            <person name="Shang Y."/>
            <person name="Simmons D."/>
            <person name="Thornton R."/>
            <person name="Warren J."/>
            <person name="Weissenberger G."/>
            <person name="Zhang J."/>
            <person name="Zhang L."/>
            <person name="Zhou C."/>
            <person name="Zhu D."/>
            <person name="Muzny D."/>
            <person name="Worley K."/>
            <person name="Gibbs R."/>
        </authorList>
    </citation>
    <scope>NUCLEOTIDE SEQUENCE [LARGE SCALE GENOMIC DNA]</scope>
    <source>
        <strain evidence="2 3">ATCC 49957</strain>
    </source>
</reference>
<dbReference type="EMBL" id="ADVL01000188">
    <property type="protein sequence ID" value="EFH12643.1"/>
    <property type="molecule type" value="Genomic_DNA"/>
</dbReference>
<evidence type="ECO:0000313" key="2">
    <source>
        <dbReference type="EMBL" id="EFH12643.1"/>
    </source>
</evidence>
<accession>D5RJ76</accession>
<name>D5RJ76_9PROT</name>
<dbReference type="Proteomes" id="UP000005324">
    <property type="component" value="Unassembled WGS sequence"/>
</dbReference>
<evidence type="ECO:0000259" key="1">
    <source>
        <dbReference type="PROSITE" id="PS51186"/>
    </source>
</evidence>
<proteinExistence type="predicted"/>
<dbReference type="CDD" id="cd04301">
    <property type="entry name" value="NAT_SF"/>
    <property type="match status" value="1"/>
</dbReference>
<dbReference type="Pfam" id="PF13420">
    <property type="entry name" value="Acetyltransf_4"/>
    <property type="match status" value="1"/>
</dbReference>
<dbReference type="InterPro" id="IPR000182">
    <property type="entry name" value="GNAT_dom"/>
</dbReference>
<sequence length="183" mass="19320">MSSTAPSLTLRPAAEADLPAIAAIYGHHVAHGRASFETAPPDLDEMRRRHAAITGAGMPYLVAEAEGEVLGYAYASAYRPRAAYGNTVENSIYVRADAVGRGLGRQLLAALISACEALGFRQMIAVIGDSNNMASIRLHEAAGFTPVGTLRSVGRKHGEWLDVVLLQRALGEGDSTPPAREPA</sequence>
<organism evidence="2 3">
    <name type="scientific">Pseudoroseomonas cervicalis ATCC 49957</name>
    <dbReference type="NCBI Taxonomy" id="525371"/>
    <lineage>
        <taxon>Bacteria</taxon>
        <taxon>Pseudomonadati</taxon>
        <taxon>Pseudomonadota</taxon>
        <taxon>Alphaproteobacteria</taxon>
        <taxon>Acetobacterales</taxon>
        <taxon>Roseomonadaceae</taxon>
        <taxon>Roseomonas</taxon>
    </lineage>
</organism>
<dbReference type="EC" id="2.3.1.183" evidence="2"/>
<keyword evidence="2" id="KW-0012">Acyltransferase</keyword>
<dbReference type="RefSeq" id="WP_007004195.1">
    <property type="nucleotide sequence ID" value="NZ_GG770778.1"/>
</dbReference>
<dbReference type="AlphaFoldDB" id="D5RJ76"/>
<protein>
    <submittedName>
        <fullName evidence="2">Acetyltransferase, GNAT family</fullName>
        <ecNumber evidence="2">2.3.1.183</ecNumber>
    </submittedName>
</protein>
<dbReference type="Gene3D" id="3.40.630.30">
    <property type="match status" value="1"/>
</dbReference>
<dbReference type="PANTHER" id="PTHR43072:SF8">
    <property type="entry name" value="ACYLTRANSFERASE FABY-RELATED"/>
    <property type="match status" value="1"/>
</dbReference>
<dbReference type="SUPFAM" id="SSF55729">
    <property type="entry name" value="Acyl-CoA N-acyltransferases (Nat)"/>
    <property type="match status" value="1"/>
</dbReference>
<gene>
    <name evidence="2" type="primary">pat3</name>
    <name evidence="2" type="ORF">HMPREF0731_1136</name>
</gene>
<comment type="caution">
    <text evidence="2">The sequence shown here is derived from an EMBL/GenBank/DDBJ whole genome shotgun (WGS) entry which is preliminary data.</text>
</comment>
<dbReference type="PANTHER" id="PTHR43072">
    <property type="entry name" value="N-ACETYLTRANSFERASE"/>
    <property type="match status" value="1"/>
</dbReference>